<dbReference type="OrthoDB" id="9804819at2"/>
<dbReference type="EMBL" id="CP015622">
    <property type="protein sequence ID" value="ANE04919.1"/>
    <property type="molecule type" value="Genomic_DNA"/>
</dbReference>
<keyword evidence="3" id="KW-0547">Nucleotide-binding</keyword>
<dbReference type="PANTHER" id="PTHR43335">
    <property type="entry name" value="ABC TRANSPORTER, ATP-BINDING PROTEIN"/>
    <property type="match status" value="1"/>
</dbReference>
<dbReference type="CDD" id="cd03268">
    <property type="entry name" value="ABC_BcrA_bacitracin_resist"/>
    <property type="match status" value="1"/>
</dbReference>
<name>A0A172QW35_9CORY</name>
<evidence type="ECO:0000256" key="2">
    <source>
        <dbReference type="ARBA" id="ARBA00022448"/>
    </source>
</evidence>
<evidence type="ECO:0000313" key="6">
    <source>
        <dbReference type="EMBL" id="ANE04919.1"/>
    </source>
</evidence>
<evidence type="ECO:0000256" key="4">
    <source>
        <dbReference type="ARBA" id="ARBA00022840"/>
    </source>
</evidence>
<dbReference type="GO" id="GO:0005524">
    <property type="term" value="F:ATP binding"/>
    <property type="evidence" value="ECO:0007669"/>
    <property type="project" value="UniProtKB-KW"/>
</dbReference>
<evidence type="ECO:0000256" key="1">
    <source>
        <dbReference type="ARBA" id="ARBA00005417"/>
    </source>
</evidence>
<comment type="similarity">
    <text evidence="1">Belongs to the ABC transporter superfamily.</text>
</comment>
<dbReference type="Proteomes" id="UP000076929">
    <property type="component" value="Chromosome"/>
</dbReference>
<keyword evidence="2" id="KW-0813">Transport</keyword>
<dbReference type="InterPro" id="IPR003593">
    <property type="entry name" value="AAA+_ATPase"/>
</dbReference>
<sequence length="308" mass="32735">MINVEGLTKQYGQVRAVDDLSFEVKPGIVTGFLGPNGAGKSTTMRLILGLDTPSAGHATIEGKPYRSLKNPLTKVGALLDAKAMHPNRSAAHHLKWIAQANGLSTKRVDEVLDLVGLTEVASKKTGGFSLGMGQRLGLAAALLGDPEYLILDEPVNGLDPEGIHWVRTLLQNLAKQGRTVLVSSHLLSEMAQTAEHLIVIGRGRLVADMPMHEFVRSHSSSTVVVRAVAQDKLSAVFRASGVAFKTAPDALGRATFVVENSTTDTIGRLAFEHGIGLLELAETRASLEEAFLETTGDAVQYQAGGATK</sequence>
<reference evidence="6 7" key="1">
    <citation type="submission" date="2016-05" db="EMBL/GenBank/DDBJ databases">
        <title>Complete genome sequence of Corynebacterium crudilactis, a new Corynebacterium species isolated from raw cow's milk.</title>
        <authorList>
            <person name="Christian R."/>
            <person name="Zimmermann J."/>
            <person name="Lipski A."/>
            <person name="Kalinowski J."/>
        </authorList>
    </citation>
    <scope>NUCLEOTIDE SEQUENCE [LARGE SCALE GENOMIC DNA]</scope>
    <source>
        <strain evidence="6 7">JZ16</strain>
    </source>
</reference>
<keyword evidence="4" id="KW-0067">ATP-binding</keyword>
<dbReference type="InterPro" id="IPR003439">
    <property type="entry name" value="ABC_transporter-like_ATP-bd"/>
</dbReference>
<accession>A0A172QW35</accession>
<dbReference type="STRING" id="1652495.ccrud_12405"/>
<evidence type="ECO:0000259" key="5">
    <source>
        <dbReference type="PROSITE" id="PS50893"/>
    </source>
</evidence>
<dbReference type="PROSITE" id="PS50893">
    <property type="entry name" value="ABC_TRANSPORTER_2"/>
    <property type="match status" value="1"/>
</dbReference>
<dbReference type="PANTHER" id="PTHR43335:SF4">
    <property type="entry name" value="ABC TRANSPORTER, ATP-BINDING PROTEIN"/>
    <property type="match status" value="1"/>
</dbReference>
<keyword evidence="7" id="KW-1185">Reference proteome</keyword>
<dbReference type="SUPFAM" id="SSF52540">
    <property type="entry name" value="P-loop containing nucleoside triphosphate hydrolases"/>
    <property type="match status" value="1"/>
</dbReference>
<evidence type="ECO:0000256" key="3">
    <source>
        <dbReference type="ARBA" id="ARBA00022741"/>
    </source>
</evidence>
<dbReference type="Gene3D" id="3.40.50.300">
    <property type="entry name" value="P-loop containing nucleotide triphosphate hydrolases"/>
    <property type="match status" value="1"/>
</dbReference>
<dbReference type="AlphaFoldDB" id="A0A172QW35"/>
<protein>
    <submittedName>
        <fullName evidence="6">ABC transporter</fullName>
    </submittedName>
</protein>
<dbReference type="KEGG" id="ccjz:ccrud_12405"/>
<gene>
    <name evidence="6" type="ORF">ccrud_12405</name>
</gene>
<dbReference type="InterPro" id="IPR027417">
    <property type="entry name" value="P-loop_NTPase"/>
</dbReference>
<dbReference type="SMART" id="SM00382">
    <property type="entry name" value="AAA"/>
    <property type="match status" value="1"/>
</dbReference>
<dbReference type="RefSeq" id="WP_066568315.1">
    <property type="nucleotide sequence ID" value="NZ_CP015622.1"/>
</dbReference>
<proteinExistence type="inferred from homology"/>
<dbReference type="GO" id="GO:0016887">
    <property type="term" value="F:ATP hydrolysis activity"/>
    <property type="evidence" value="ECO:0007669"/>
    <property type="project" value="InterPro"/>
</dbReference>
<feature type="domain" description="ABC transporter" evidence="5">
    <location>
        <begin position="2"/>
        <end position="227"/>
    </location>
</feature>
<organism evidence="6 7">
    <name type="scientific">Corynebacterium crudilactis</name>
    <dbReference type="NCBI Taxonomy" id="1652495"/>
    <lineage>
        <taxon>Bacteria</taxon>
        <taxon>Bacillati</taxon>
        <taxon>Actinomycetota</taxon>
        <taxon>Actinomycetes</taxon>
        <taxon>Mycobacteriales</taxon>
        <taxon>Corynebacteriaceae</taxon>
        <taxon>Corynebacterium</taxon>
    </lineage>
</organism>
<evidence type="ECO:0000313" key="7">
    <source>
        <dbReference type="Proteomes" id="UP000076929"/>
    </source>
</evidence>
<dbReference type="Pfam" id="PF00005">
    <property type="entry name" value="ABC_tran"/>
    <property type="match status" value="1"/>
</dbReference>